<dbReference type="RefSeq" id="WP_216633073.1">
    <property type="nucleotide sequence ID" value="NZ_JAHLQN010000001.1"/>
</dbReference>
<dbReference type="Proteomes" id="UP000787672">
    <property type="component" value="Unassembled WGS sequence"/>
</dbReference>
<evidence type="ECO:0000313" key="1">
    <source>
        <dbReference type="EMBL" id="MBU5627735.1"/>
    </source>
</evidence>
<comment type="caution">
    <text evidence="1">The sequence shown here is derived from an EMBL/GenBank/DDBJ whole genome shotgun (WGS) entry which is preliminary data.</text>
</comment>
<proteinExistence type="predicted"/>
<gene>
    <name evidence="1" type="ORF">KQI82_12525</name>
</gene>
<sequence>MQADLITEIGSKTRLLDAAIKEVGKRGQTYAQTERSYRVALAKKTMEEREKGTPVTIISDICRGDREIAKLRFERDCAEVVYKSAMEAINSYKLQIRILDAQVQREWSGCTK</sequence>
<name>A0ABS6FBT4_9FIRM</name>
<organism evidence="1 2">
    <name type="scientific">Dysosmobacter acutus</name>
    <dbReference type="NCBI Taxonomy" id="2841504"/>
    <lineage>
        <taxon>Bacteria</taxon>
        <taxon>Bacillati</taxon>
        <taxon>Bacillota</taxon>
        <taxon>Clostridia</taxon>
        <taxon>Eubacteriales</taxon>
        <taxon>Oscillospiraceae</taxon>
        <taxon>Dysosmobacter</taxon>
    </lineage>
</organism>
<dbReference type="EMBL" id="JAHLQN010000001">
    <property type="protein sequence ID" value="MBU5627735.1"/>
    <property type="molecule type" value="Genomic_DNA"/>
</dbReference>
<evidence type="ECO:0000313" key="2">
    <source>
        <dbReference type="Proteomes" id="UP000787672"/>
    </source>
</evidence>
<accession>A0ABS6FBT4</accession>
<reference evidence="1 2" key="1">
    <citation type="submission" date="2021-06" db="EMBL/GenBank/DDBJ databases">
        <authorList>
            <person name="Sun Q."/>
            <person name="Li D."/>
        </authorList>
    </citation>
    <scope>NUCLEOTIDE SEQUENCE [LARGE SCALE GENOMIC DNA]</scope>
    <source>
        <strain evidence="1 2">MSJ-2</strain>
    </source>
</reference>
<protein>
    <submittedName>
        <fullName evidence="1">Uncharacterized protein</fullName>
    </submittedName>
</protein>
<keyword evidence="2" id="KW-1185">Reference proteome</keyword>